<name>A0A3M7T0I9_BRAPC</name>
<evidence type="ECO:0000313" key="1">
    <source>
        <dbReference type="EMBL" id="RNA41338.1"/>
    </source>
</evidence>
<evidence type="ECO:0000313" key="2">
    <source>
        <dbReference type="Proteomes" id="UP000276133"/>
    </source>
</evidence>
<reference evidence="1 2" key="1">
    <citation type="journal article" date="2018" name="Sci. Rep.">
        <title>Genomic signatures of local adaptation to the degree of environmental predictability in rotifers.</title>
        <authorList>
            <person name="Franch-Gras L."/>
            <person name="Hahn C."/>
            <person name="Garcia-Roger E.M."/>
            <person name="Carmona M.J."/>
            <person name="Serra M."/>
            <person name="Gomez A."/>
        </authorList>
    </citation>
    <scope>NUCLEOTIDE SEQUENCE [LARGE SCALE GENOMIC DNA]</scope>
    <source>
        <strain evidence="1">HYR1</strain>
    </source>
</reference>
<dbReference type="Proteomes" id="UP000276133">
    <property type="component" value="Unassembled WGS sequence"/>
</dbReference>
<proteinExistence type="predicted"/>
<dbReference type="EMBL" id="REGN01000518">
    <property type="protein sequence ID" value="RNA41338.1"/>
    <property type="molecule type" value="Genomic_DNA"/>
</dbReference>
<organism evidence="1 2">
    <name type="scientific">Brachionus plicatilis</name>
    <name type="common">Marine rotifer</name>
    <name type="synonym">Brachionus muelleri</name>
    <dbReference type="NCBI Taxonomy" id="10195"/>
    <lineage>
        <taxon>Eukaryota</taxon>
        <taxon>Metazoa</taxon>
        <taxon>Spiralia</taxon>
        <taxon>Gnathifera</taxon>
        <taxon>Rotifera</taxon>
        <taxon>Eurotatoria</taxon>
        <taxon>Monogononta</taxon>
        <taxon>Pseudotrocha</taxon>
        <taxon>Ploima</taxon>
        <taxon>Brachionidae</taxon>
        <taxon>Brachionus</taxon>
    </lineage>
</organism>
<protein>
    <submittedName>
        <fullName evidence="1">Uncharacterized protein</fullName>
    </submittedName>
</protein>
<dbReference type="AlphaFoldDB" id="A0A3M7T0I9"/>
<keyword evidence="2" id="KW-1185">Reference proteome</keyword>
<sequence length="59" mass="6953">MKKISSLKVKHLFHVSRSILKIRPNCHPNILDEILVDQHDYQIALSHNIYSFTHKTKSE</sequence>
<accession>A0A3M7T0I9</accession>
<gene>
    <name evidence="1" type="ORF">BpHYR1_051699</name>
</gene>
<comment type="caution">
    <text evidence="1">The sequence shown here is derived from an EMBL/GenBank/DDBJ whole genome shotgun (WGS) entry which is preliminary data.</text>
</comment>